<feature type="binding site" evidence="14">
    <location>
        <position position="36"/>
    </location>
    <ligand>
        <name>substrate</name>
    </ligand>
</feature>
<dbReference type="GO" id="GO:0005524">
    <property type="term" value="F:ATP binding"/>
    <property type="evidence" value="ECO:0007669"/>
    <property type="project" value="UniProtKB-KW"/>
</dbReference>
<dbReference type="InterPro" id="IPR001576">
    <property type="entry name" value="Phosphoglycerate_kinase"/>
</dbReference>
<dbReference type="Proteomes" id="UP000199334">
    <property type="component" value="Unassembled WGS sequence"/>
</dbReference>
<dbReference type="GO" id="GO:0006094">
    <property type="term" value="P:gluconeogenesis"/>
    <property type="evidence" value="ECO:0007669"/>
    <property type="project" value="TreeGrafter"/>
</dbReference>
<evidence type="ECO:0000256" key="6">
    <source>
        <dbReference type="ARBA" id="ARBA00013061"/>
    </source>
</evidence>
<proteinExistence type="inferred from homology"/>
<feature type="binding site" evidence="14 16">
    <location>
        <position position="201"/>
    </location>
    <ligand>
        <name>ATP</name>
        <dbReference type="ChEBI" id="CHEBI:30616"/>
    </ligand>
</feature>
<comment type="caution">
    <text evidence="14">Lacks conserved residue(s) required for the propagation of feature annotation.</text>
</comment>
<feature type="binding site" evidence="14">
    <location>
        <position position="151"/>
    </location>
    <ligand>
        <name>substrate</name>
    </ligand>
</feature>
<dbReference type="InterPro" id="IPR015824">
    <property type="entry name" value="Phosphoglycerate_kinase_N"/>
</dbReference>
<protein>
    <recommendedName>
        <fullName evidence="7 14">Phosphoglycerate kinase</fullName>
        <ecNumber evidence="6 14">2.7.2.3</ecNumber>
    </recommendedName>
</protein>
<comment type="catalytic activity">
    <reaction evidence="1 14 17">
        <text>(2R)-3-phosphoglycerate + ATP = (2R)-3-phospho-glyceroyl phosphate + ADP</text>
        <dbReference type="Rhea" id="RHEA:14801"/>
        <dbReference type="ChEBI" id="CHEBI:30616"/>
        <dbReference type="ChEBI" id="CHEBI:57604"/>
        <dbReference type="ChEBI" id="CHEBI:58272"/>
        <dbReference type="ChEBI" id="CHEBI:456216"/>
        <dbReference type="EC" id="2.7.2.3"/>
    </reaction>
</comment>
<dbReference type="SUPFAM" id="SSF53748">
    <property type="entry name" value="Phosphoglycerate kinase"/>
    <property type="match status" value="1"/>
</dbReference>
<feature type="binding site" evidence="14 15">
    <location>
        <begin position="21"/>
        <end position="23"/>
    </location>
    <ligand>
        <name>substrate</name>
    </ligand>
</feature>
<dbReference type="PIRSF" id="PIRSF000724">
    <property type="entry name" value="Pgk"/>
    <property type="match status" value="1"/>
</dbReference>
<keyword evidence="14" id="KW-0597">Phosphoprotein</keyword>
<evidence type="ECO:0000313" key="19">
    <source>
        <dbReference type="Proteomes" id="UP000199334"/>
    </source>
</evidence>
<evidence type="ECO:0000256" key="8">
    <source>
        <dbReference type="ARBA" id="ARBA00022490"/>
    </source>
</evidence>
<dbReference type="PANTHER" id="PTHR11406:SF23">
    <property type="entry name" value="PHOSPHOGLYCERATE KINASE 1, CHLOROPLASTIC-RELATED"/>
    <property type="match status" value="1"/>
</dbReference>
<feature type="binding site" evidence="15">
    <location>
        <position position="118"/>
    </location>
    <ligand>
        <name>(2R)-3-phosphoglycerate</name>
        <dbReference type="ChEBI" id="CHEBI:58272"/>
    </ligand>
</feature>
<evidence type="ECO:0000256" key="13">
    <source>
        <dbReference type="ARBA" id="ARBA00023152"/>
    </source>
</evidence>
<feature type="modified residue" description="Phosphothreonine" evidence="14">
    <location>
        <position position="299"/>
    </location>
</feature>
<evidence type="ECO:0000256" key="14">
    <source>
        <dbReference type="HAMAP-Rule" id="MF_00145"/>
    </source>
</evidence>
<comment type="subunit">
    <text evidence="5 14">Monomer.</text>
</comment>
<comment type="subcellular location">
    <subcellularLocation>
        <location evidence="2 14">Cytoplasm</location>
    </subcellularLocation>
</comment>
<evidence type="ECO:0000256" key="5">
    <source>
        <dbReference type="ARBA" id="ARBA00011245"/>
    </source>
</evidence>
<keyword evidence="8 14" id="KW-0963">Cytoplasm</keyword>
<dbReference type="Gene3D" id="3.40.50.1260">
    <property type="entry name" value="Phosphoglycerate kinase, N-terminal domain"/>
    <property type="match status" value="2"/>
</dbReference>
<dbReference type="RefSeq" id="WP_093857245.1">
    <property type="nucleotide sequence ID" value="NZ_BJVZ01000004.1"/>
</dbReference>
<organism evidence="18 19">
    <name type="scientific">Tenuibacillus multivorans</name>
    <dbReference type="NCBI Taxonomy" id="237069"/>
    <lineage>
        <taxon>Bacteria</taxon>
        <taxon>Bacillati</taxon>
        <taxon>Bacillota</taxon>
        <taxon>Bacilli</taxon>
        <taxon>Bacillales</taxon>
        <taxon>Bacillaceae</taxon>
        <taxon>Tenuibacillus</taxon>
    </lineage>
</organism>
<feature type="binding site" evidence="14 16">
    <location>
        <position position="323"/>
    </location>
    <ligand>
        <name>ATP</name>
        <dbReference type="ChEBI" id="CHEBI:30616"/>
    </ligand>
</feature>
<dbReference type="PANTHER" id="PTHR11406">
    <property type="entry name" value="PHOSPHOGLYCERATE KINASE"/>
    <property type="match status" value="1"/>
</dbReference>
<evidence type="ECO:0000256" key="2">
    <source>
        <dbReference type="ARBA" id="ARBA00004496"/>
    </source>
</evidence>
<feature type="binding site" evidence="14 15">
    <location>
        <begin position="59"/>
        <end position="62"/>
    </location>
    <ligand>
        <name>substrate</name>
    </ligand>
</feature>
<dbReference type="HAMAP" id="MF_00145">
    <property type="entry name" value="Phosphoglyc_kinase"/>
    <property type="match status" value="1"/>
</dbReference>
<dbReference type="STRING" id="237069.SAMN05216498_2838"/>
<dbReference type="FunFam" id="3.40.50.1260:FF:000007">
    <property type="entry name" value="Phosphoglycerate kinase"/>
    <property type="match status" value="1"/>
</dbReference>
<dbReference type="FunFam" id="3.40.50.1260:FF:000002">
    <property type="entry name" value="Phosphoglycerate kinase"/>
    <property type="match status" value="1"/>
</dbReference>
<evidence type="ECO:0000256" key="10">
    <source>
        <dbReference type="ARBA" id="ARBA00022741"/>
    </source>
</evidence>
<keyword evidence="19" id="KW-1185">Reference proteome</keyword>
<evidence type="ECO:0000256" key="7">
    <source>
        <dbReference type="ARBA" id="ARBA00016471"/>
    </source>
</evidence>
<evidence type="ECO:0000256" key="4">
    <source>
        <dbReference type="ARBA" id="ARBA00008982"/>
    </source>
</evidence>
<evidence type="ECO:0000256" key="12">
    <source>
        <dbReference type="ARBA" id="ARBA00022840"/>
    </source>
</evidence>
<feature type="binding site" evidence="14 16">
    <location>
        <begin position="349"/>
        <end position="352"/>
    </location>
    <ligand>
        <name>ATP</name>
        <dbReference type="ChEBI" id="CHEBI:30616"/>
    </ligand>
</feature>
<dbReference type="EC" id="2.7.2.3" evidence="6 14"/>
<dbReference type="Pfam" id="PF00162">
    <property type="entry name" value="PGK"/>
    <property type="match status" value="1"/>
</dbReference>
<evidence type="ECO:0000256" key="11">
    <source>
        <dbReference type="ARBA" id="ARBA00022777"/>
    </source>
</evidence>
<feature type="binding site" evidence="14">
    <location>
        <position position="292"/>
    </location>
    <ligand>
        <name>ATP</name>
        <dbReference type="ChEBI" id="CHEBI:30616"/>
    </ligand>
</feature>
<sequence>MRKMTVKDVDLKGKRVFCRVDFNVPISNGEISDDTRIRAALPTIMYLTEQGARVVLASHLGRPGGEVVDELRLDPVAQHLSNLLEKPVLKSDDVYSEEVTQNINSMDNGDVLLLENVRFHPGEKKNDEELAKQFASLADVYVNDAFGAAHRAHASTEGVAHHLPAMSGFLLEKEIEVLGQALESPERPFTAIIGGAKVKDKIGVIDHLLDKVDHLLIGGGLSYTFIKAQGYEIGNSLLEEDKIDLAKDFMDKAEHQGVAIHLASDVVVADEFSPDANTKVVPVEEIPEGWEGLDIGPKTVEQFSQVVKDSKLIMWNGPMGVFEYDAFAHGTKGVAEALAETDGYTIIGGGDSASAVEKFGYAEQMDHISTGGGASLEFMEGKVLPGVAALNDQEDEVK</sequence>
<keyword evidence="13 14" id="KW-0324">Glycolysis</keyword>
<evidence type="ECO:0000256" key="16">
    <source>
        <dbReference type="PIRSR" id="PIRSR000724-2"/>
    </source>
</evidence>
<evidence type="ECO:0000256" key="15">
    <source>
        <dbReference type="PIRSR" id="PIRSR000724-1"/>
    </source>
</evidence>
<dbReference type="InterPro" id="IPR015911">
    <property type="entry name" value="Phosphoglycerate_kinase_CS"/>
</dbReference>
<dbReference type="PRINTS" id="PR00477">
    <property type="entry name" value="PHGLYCKINASE"/>
</dbReference>
<evidence type="ECO:0000256" key="17">
    <source>
        <dbReference type="RuleBase" id="RU000532"/>
    </source>
</evidence>
<evidence type="ECO:0000256" key="1">
    <source>
        <dbReference type="ARBA" id="ARBA00000642"/>
    </source>
</evidence>
<feature type="binding site" evidence="14">
    <location>
        <position position="118"/>
    </location>
    <ligand>
        <name>substrate</name>
    </ligand>
</feature>
<dbReference type="GO" id="GO:0004618">
    <property type="term" value="F:phosphoglycerate kinase activity"/>
    <property type="evidence" value="ECO:0007669"/>
    <property type="project" value="UniProtKB-UniRule"/>
</dbReference>
<evidence type="ECO:0000256" key="9">
    <source>
        <dbReference type="ARBA" id="ARBA00022679"/>
    </source>
</evidence>
<comment type="similarity">
    <text evidence="4 14 17">Belongs to the phosphoglycerate kinase family.</text>
</comment>
<feature type="binding site" evidence="15">
    <location>
        <position position="36"/>
    </location>
    <ligand>
        <name>(2R)-3-phosphoglycerate</name>
        <dbReference type="ChEBI" id="CHEBI:58272"/>
    </ligand>
</feature>
<dbReference type="GO" id="GO:0006096">
    <property type="term" value="P:glycolytic process"/>
    <property type="evidence" value="ECO:0007669"/>
    <property type="project" value="UniProtKB-UniRule"/>
</dbReference>
<reference evidence="18 19" key="1">
    <citation type="submission" date="2016-10" db="EMBL/GenBank/DDBJ databases">
        <authorList>
            <person name="de Groot N.N."/>
        </authorList>
    </citation>
    <scope>NUCLEOTIDE SEQUENCE [LARGE SCALE GENOMIC DNA]</scope>
    <source>
        <strain evidence="18 19">CGMCC 1.3442</strain>
    </source>
</reference>
<dbReference type="EMBL" id="FNIG01000007">
    <property type="protein sequence ID" value="SDN68495.1"/>
    <property type="molecule type" value="Genomic_DNA"/>
</dbReference>
<keyword evidence="12 14" id="KW-0067">ATP-binding</keyword>
<dbReference type="GO" id="GO:0005829">
    <property type="term" value="C:cytosol"/>
    <property type="evidence" value="ECO:0007669"/>
    <property type="project" value="TreeGrafter"/>
</dbReference>
<dbReference type="UniPathway" id="UPA00109">
    <property type="reaction ID" value="UER00185"/>
</dbReference>
<gene>
    <name evidence="14" type="primary">pgk</name>
    <name evidence="18" type="ORF">SAMN05216498_2838</name>
</gene>
<keyword evidence="11 14" id="KW-0418">Kinase</keyword>
<feature type="binding site" evidence="15">
    <location>
        <position position="151"/>
    </location>
    <ligand>
        <name>(2R)-3-phosphoglycerate</name>
        <dbReference type="ChEBI" id="CHEBI:58272"/>
    </ligand>
</feature>
<dbReference type="PROSITE" id="PS00111">
    <property type="entry name" value="PGLYCERATE_KINASE"/>
    <property type="match status" value="1"/>
</dbReference>
<evidence type="ECO:0000313" key="18">
    <source>
        <dbReference type="EMBL" id="SDN68495.1"/>
    </source>
</evidence>
<dbReference type="GO" id="GO:0043531">
    <property type="term" value="F:ADP binding"/>
    <property type="evidence" value="ECO:0007669"/>
    <property type="project" value="TreeGrafter"/>
</dbReference>
<comment type="pathway">
    <text evidence="3 14">Carbohydrate degradation; glycolysis; pyruvate from D-glyceraldehyde 3-phosphate: step 2/5.</text>
</comment>
<dbReference type="AlphaFoldDB" id="A0A1H0DE94"/>
<name>A0A1H0DE94_9BACI</name>
<keyword evidence="10 14" id="KW-0547">Nucleotide-binding</keyword>
<dbReference type="OrthoDB" id="9808460at2"/>
<keyword evidence="9 14" id="KW-0808">Transferase</keyword>
<dbReference type="CDD" id="cd00318">
    <property type="entry name" value="Phosphoglycerate_kinase"/>
    <property type="match status" value="1"/>
</dbReference>
<evidence type="ECO:0000256" key="3">
    <source>
        <dbReference type="ARBA" id="ARBA00004838"/>
    </source>
</evidence>
<dbReference type="InterPro" id="IPR036043">
    <property type="entry name" value="Phosphoglycerate_kinase_sf"/>
</dbReference>
<accession>A0A1H0DE94</accession>